<dbReference type="PANTHER" id="PTHR31912:SF34">
    <property type="entry name" value="NOTOCHORD-RELATED PROTEIN"/>
    <property type="match status" value="1"/>
</dbReference>
<feature type="region of interest" description="Disordered" evidence="1">
    <location>
        <begin position="489"/>
        <end position="523"/>
    </location>
</feature>
<gene>
    <name evidence="2" type="ORF">IEO21_07777</name>
</gene>
<evidence type="ECO:0000313" key="3">
    <source>
        <dbReference type="Proteomes" id="UP000639403"/>
    </source>
</evidence>
<evidence type="ECO:0000313" key="2">
    <source>
        <dbReference type="EMBL" id="KAF9808715.1"/>
    </source>
</evidence>
<dbReference type="Proteomes" id="UP000639403">
    <property type="component" value="Unassembled WGS sequence"/>
</dbReference>
<comment type="caution">
    <text evidence="2">The sequence shown here is derived from an EMBL/GenBank/DDBJ whole genome shotgun (WGS) entry which is preliminary data.</text>
</comment>
<accession>A0A8H7NXI7</accession>
<feature type="compositionally biased region" description="Pro residues" evidence="1">
    <location>
        <begin position="14"/>
        <end position="27"/>
    </location>
</feature>
<sequence>MLPDAAATADTLPTPSPPRSPPLPPPQLHWNLADEVQVADLAPSAQEQGVATVAQALLDWLDSASATSEDALEERSHNGDSDNDEPCCPHEEMSRKSTQSVLMPFTQLILADDEPHFSVPEPPRKRARHTSGHVENSAIWFPWHDKILDLFLWLLRVNGVDDLPSVKTMQSLNAALQRMCGIDTIPYKGALGHNYHVNSLAQIIAQEMANPRVRPHLHFYPEDRGERPLAEARQAARWLHEMPNELLTPMARVRNQDYYIYEPAMLVNGVGTEIEIAETMLIKNFPQLRADAGHLYDIPDPARIHDCRNVKTGATAEWTLTNPVIGNQWRALAKGHRAVSFAMWLYCDDTSGNLSKKWNAHNSFLFTAAGLPRVEVQKEYNVHFLSTSNLAPPLEMLDGVVEQLAQAQANGIWAWDSSLNDPILVIPFVLAMLGDNPMQSEFACHIGLQGKLFCRACWARGKDPADDADTGFVNAPDLSQAESVASDLDSDVSEVSGRSGSDAHWSVDPPTGPSTIKKKSKRPRKRVLEGMAAMIRRVTDFIKMRTHTGIKDTFQLHFLDKLFDSHKNRRNDATKQSALDHAVASLPPDIISPVWRIKGLDPHQDTPVEILHVVLLGFVKYLWRDVIQNQLKGKEDKKNLVATRLSDLDVSGLGISTLAGPTLVQYSGSLTGRDFRAIAQTALFVLYDMVTPDCLETWKALSKLVPLLWQPEIPDLKSHLDLLDKEIRHFLLCAARWTIRWFNKPKFHIILHLVEHIRRFGPAILFATEAFESFNAAPSRDIAHAFAQGNRIRHLVSGGLFCFGEEEAGAECGPMSVADSWHSIGPGPRSLVEGDGSATVLRYLGLENKSPPLYGKKLPNSLSDSQLVKIKTNKKVYLLNGDVCMPGIFVIVRDPRRPMQTYIACVREIIQIKGSPAELTGRPDGLLIQSARSQGAAEHYAMPRLQMVDEWGLVRLNVCML</sequence>
<name>A0A8H7NXI7_9APHY</name>
<feature type="region of interest" description="Disordered" evidence="1">
    <location>
        <begin position="1"/>
        <end position="29"/>
    </location>
</feature>
<feature type="region of interest" description="Disordered" evidence="1">
    <location>
        <begin position="67"/>
        <end position="97"/>
    </location>
</feature>
<feature type="compositionally biased region" description="Low complexity" evidence="1">
    <location>
        <begin position="1"/>
        <end position="13"/>
    </location>
</feature>
<organism evidence="2 3">
    <name type="scientific">Rhodonia placenta</name>
    <dbReference type="NCBI Taxonomy" id="104341"/>
    <lineage>
        <taxon>Eukaryota</taxon>
        <taxon>Fungi</taxon>
        <taxon>Dikarya</taxon>
        <taxon>Basidiomycota</taxon>
        <taxon>Agaricomycotina</taxon>
        <taxon>Agaricomycetes</taxon>
        <taxon>Polyporales</taxon>
        <taxon>Adustoporiaceae</taxon>
        <taxon>Rhodonia</taxon>
    </lineage>
</organism>
<proteinExistence type="predicted"/>
<dbReference type="PANTHER" id="PTHR31912">
    <property type="entry name" value="IP13529P"/>
    <property type="match status" value="1"/>
</dbReference>
<evidence type="ECO:0000256" key="1">
    <source>
        <dbReference type="SAM" id="MobiDB-lite"/>
    </source>
</evidence>
<dbReference type="AlphaFoldDB" id="A0A8H7NXI7"/>
<protein>
    <submittedName>
        <fullName evidence="2">Uncharacterized protein</fullName>
    </submittedName>
</protein>
<reference evidence="2" key="2">
    <citation type="journal article" name="Front. Microbiol.">
        <title>Degradative Capacity of Two Strains of Rhodonia placenta: From Phenotype to Genotype.</title>
        <authorList>
            <person name="Kolle M."/>
            <person name="Horta M.A.C."/>
            <person name="Nowrousian M."/>
            <person name="Ohm R.A."/>
            <person name="Benz J.P."/>
            <person name="Pilgard A."/>
        </authorList>
    </citation>
    <scope>NUCLEOTIDE SEQUENCE</scope>
    <source>
        <strain evidence="2">FPRL280</strain>
    </source>
</reference>
<dbReference type="EMBL" id="JADOXO010000234">
    <property type="protein sequence ID" value="KAF9808715.1"/>
    <property type="molecule type" value="Genomic_DNA"/>
</dbReference>
<reference evidence="2" key="1">
    <citation type="submission" date="2020-11" db="EMBL/GenBank/DDBJ databases">
        <authorList>
            <person name="Koelle M."/>
            <person name="Horta M.A.C."/>
            <person name="Nowrousian M."/>
            <person name="Ohm R.A."/>
            <person name="Benz P."/>
            <person name="Pilgard A."/>
        </authorList>
    </citation>
    <scope>NUCLEOTIDE SEQUENCE</scope>
    <source>
        <strain evidence="2">FPRL280</strain>
    </source>
</reference>